<organism evidence="1 2">
    <name type="scientific">Genlisea aurea</name>
    <dbReference type="NCBI Taxonomy" id="192259"/>
    <lineage>
        <taxon>Eukaryota</taxon>
        <taxon>Viridiplantae</taxon>
        <taxon>Streptophyta</taxon>
        <taxon>Embryophyta</taxon>
        <taxon>Tracheophyta</taxon>
        <taxon>Spermatophyta</taxon>
        <taxon>Magnoliopsida</taxon>
        <taxon>eudicotyledons</taxon>
        <taxon>Gunneridae</taxon>
        <taxon>Pentapetalae</taxon>
        <taxon>asterids</taxon>
        <taxon>lamiids</taxon>
        <taxon>Lamiales</taxon>
        <taxon>Lentibulariaceae</taxon>
        <taxon>Genlisea</taxon>
    </lineage>
</organism>
<keyword evidence="2" id="KW-1185">Reference proteome</keyword>
<sequence>MSGIASSSDVCLASAVSSLHSWPASVRAWEPSVPTLRRCSVSSGVLALESRSSSPSHETLVTALAEIDSPSVTFSLAGSGVVTSVGRGDTFPTLVVGDAEAKTDLALSLPFQGLSRLASPEMVRELSSSSFRLRAMLVLEAGTSSRSLDVARG</sequence>
<name>S8C8P5_9LAMI</name>
<reference evidence="1 2" key="1">
    <citation type="journal article" date="2013" name="BMC Genomics">
        <title>The miniature genome of a carnivorous plant Genlisea aurea contains a low number of genes and short non-coding sequences.</title>
        <authorList>
            <person name="Leushkin E.V."/>
            <person name="Sutormin R.A."/>
            <person name="Nabieva E.R."/>
            <person name="Penin A.A."/>
            <person name="Kondrashov A.S."/>
            <person name="Logacheva M.D."/>
        </authorList>
    </citation>
    <scope>NUCLEOTIDE SEQUENCE [LARGE SCALE GENOMIC DNA]</scope>
</reference>
<evidence type="ECO:0000313" key="2">
    <source>
        <dbReference type="Proteomes" id="UP000015453"/>
    </source>
</evidence>
<dbReference type="Proteomes" id="UP000015453">
    <property type="component" value="Unassembled WGS sequence"/>
</dbReference>
<gene>
    <name evidence="1" type="ORF">M569_14038</name>
</gene>
<evidence type="ECO:0000313" key="1">
    <source>
        <dbReference type="EMBL" id="EPS60761.1"/>
    </source>
</evidence>
<protein>
    <submittedName>
        <fullName evidence="1">Uncharacterized protein</fullName>
    </submittedName>
</protein>
<proteinExistence type="predicted"/>
<accession>S8C8P5</accession>
<comment type="caution">
    <text evidence="1">The sequence shown here is derived from an EMBL/GenBank/DDBJ whole genome shotgun (WGS) entry which is preliminary data.</text>
</comment>
<dbReference type="AlphaFoldDB" id="S8C8P5"/>
<dbReference type="EMBL" id="AUSU01007313">
    <property type="protein sequence ID" value="EPS60761.1"/>
    <property type="molecule type" value="Genomic_DNA"/>
</dbReference>